<feature type="transmembrane region" description="Helical" evidence="9">
    <location>
        <begin position="169"/>
        <end position="190"/>
    </location>
</feature>
<evidence type="ECO:0000256" key="7">
    <source>
        <dbReference type="ARBA" id="ARBA00023136"/>
    </source>
</evidence>
<evidence type="ECO:0000313" key="11">
    <source>
        <dbReference type="EMBL" id="MBF9129462.1"/>
    </source>
</evidence>
<evidence type="ECO:0000256" key="2">
    <source>
        <dbReference type="ARBA" id="ARBA00022475"/>
    </source>
</evidence>
<evidence type="ECO:0000256" key="1">
    <source>
        <dbReference type="ARBA" id="ARBA00004236"/>
    </source>
</evidence>
<feature type="transmembrane region" description="Helical" evidence="9">
    <location>
        <begin position="53"/>
        <end position="71"/>
    </location>
</feature>
<keyword evidence="6" id="KW-0051">Antiviral defense</keyword>
<sequence>MTPVRETWAPTGAARTDRAPDALTTARDGTRAGSAWQVLELVSQWIRHAEAKAAAVLAGAGVTGTVLYQLIRAEPSPSWWFGATTAVATALVLCAGCGSAVALWPRTRGTGAPVGLIFFDDVSRSYPEGARYVAALRWQNAQDELFEQIAWQIWLSATVARRKYGLIRCALIALLAALALVGLSALEVIID</sequence>
<keyword evidence="3 9" id="KW-0812">Transmembrane</keyword>
<evidence type="ECO:0000256" key="8">
    <source>
        <dbReference type="SAM" id="MobiDB-lite"/>
    </source>
</evidence>
<evidence type="ECO:0000313" key="12">
    <source>
        <dbReference type="Proteomes" id="UP000638560"/>
    </source>
</evidence>
<keyword evidence="7 9" id="KW-0472">Membrane</keyword>
<accession>A0ABS0GU97</accession>
<organism evidence="11 12">
    <name type="scientific">Plantactinospora alkalitolerans</name>
    <dbReference type="NCBI Taxonomy" id="2789879"/>
    <lineage>
        <taxon>Bacteria</taxon>
        <taxon>Bacillati</taxon>
        <taxon>Actinomycetota</taxon>
        <taxon>Actinomycetes</taxon>
        <taxon>Micromonosporales</taxon>
        <taxon>Micromonosporaceae</taxon>
        <taxon>Plantactinospora</taxon>
    </lineage>
</organism>
<protein>
    <recommendedName>
        <fullName evidence="10">Pycsar effector protein domain-containing protein</fullName>
    </recommendedName>
</protein>
<evidence type="ECO:0000256" key="4">
    <source>
        <dbReference type="ARBA" id="ARBA00022741"/>
    </source>
</evidence>
<name>A0ABS0GU97_9ACTN</name>
<feature type="domain" description="Pycsar effector protein" evidence="10">
    <location>
        <begin position="35"/>
        <end position="184"/>
    </location>
</feature>
<comment type="subcellular location">
    <subcellularLocation>
        <location evidence="1">Cell membrane</location>
    </subcellularLocation>
</comment>
<dbReference type="InterPro" id="IPR043760">
    <property type="entry name" value="PycTM_dom"/>
</dbReference>
<keyword evidence="12" id="KW-1185">Reference proteome</keyword>
<keyword evidence="4" id="KW-0547">Nucleotide-binding</keyword>
<comment type="caution">
    <text evidence="11">The sequence shown here is derived from an EMBL/GenBank/DDBJ whole genome shotgun (WGS) entry which is preliminary data.</text>
</comment>
<dbReference type="Pfam" id="PF18967">
    <property type="entry name" value="PycTM"/>
    <property type="match status" value="1"/>
</dbReference>
<reference evidence="11 12" key="1">
    <citation type="submission" date="2020-11" db="EMBL/GenBank/DDBJ databases">
        <title>A novel isolate from a Black sea contaminated sediment with potential to produce alkanes: Plantactinospora alkalitolerans sp. nov.</title>
        <authorList>
            <person name="Carro L."/>
            <person name="Veyisoglu A."/>
            <person name="Guven K."/>
            <person name="Schumann P."/>
            <person name="Klenk H.-P."/>
            <person name="Sahin N."/>
        </authorList>
    </citation>
    <scope>NUCLEOTIDE SEQUENCE [LARGE SCALE GENOMIC DNA]</scope>
    <source>
        <strain evidence="11 12">S1510</strain>
    </source>
</reference>
<dbReference type="RefSeq" id="WP_196201095.1">
    <property type="nucleotide sequence ID" value="NZ_JADPUN010000119.1"/>
</dbReference>
<dbReference type="Proteomes" id="UP000638560">
    <property type="component" value="Unassembled WGS sequence"/>
</dbReference>
<gene>
    <name evidence="11" type="ORF">I0C86_10845</name>
</gene>
<keyword evidence="5 9" id="KW-1133">Transmembrane helix</keyword>
<evidence type="ECO:0000256" key="6">
    <source>
        <dbReference type="ARBA" id="ARBA00023118"/>
    </source>
</evidence>
<dbReference type="EMBL" id="JADPUN010000119">
    <property type="protein sequence ID" value="MBF9129462.1"/>
    <property type="molecule type" value="Genomic_DNA"/>
</dbReference>
<feature type="region of interest" description="Disordered" evidence="8">
    <location>
        <begin position="1"/>
        <end position="22"/>
    </location>
</feature>
<evidence type="ECO:0000256" key="5">
    <source>
        <dbReference type="ARBA" id="ARBA00022989"/>
    </source>
</evidence>
<keyword evidence="2" id="KW-1003">Cell membrane</keyword>
<evidence type="ECO:0000256" key="3">
    <source>
        <dbReference type="ARBA" id="ARBA00022692"/>
    </source>
</evidence>
<evidence type="ECO:0000256" key="9">
    <source>
        <dbReference type="SAM" id="Phobius"/>
    </source>
</evidence>
<evidence type="ECO:0000259" key="10">
    <source>
        <dbReference type="Pfam" id="PF18967"/>
    </source>
</evidence>
<proteinExistence type="predicted"/>
<feature type="transmembrane region" description="Helical" evidence="9">
    <location>
        <begin position="77"/>
        <end position="104"/>
    </location>
</feature>